<protein>
    <submittedName>
        <fullName evidence="7">UV DNA damage endonuclease</fullName>
        <ecNumber evidence="7">3.-.-.-</ecNumber>
    </submittedName>
</protein>
<keyword evidence="1" id="KW-0540">Nuclease</keyword>
<evidence type="ECO:0000256" key="6">
    <source>
        <dbReference type="ARBA" id="ARBA00023204"/>
    </source>
</evidence>
<evidence type="ECO:0000256" key="1">
    <source>
        <dbReference type="ARBA" id="ARBA00022722"/>
    </source>
</evidence>
<dbReference type="GO" id="GO:0004519">
    <property type="term" value="F:endonuclease activity"/>
    <property type="evidence" value="ECO:0007669"/>
    <property type="project" value="UniProtKB-KW"/>
</dbReference>
<evidence type="ECO:0000256" key="2">
    <source>
        <dbReference type="ARBA" id="ARBA00022759"/>
    </source>
</evidence>
<dbReference type="GO" id="GO:0016787">
    <property type="term" value="F:hydrolase activity"/>
    <property type="evidence" value="ECO:0007669"/>
    <property type="project" value="UniProtKB-KW"/>
</dbReference>
<dbReference type="InterPro" id="IPR004601">
    <property type="entry name" value="UvdE"/>
</dbReference>
<dbReference type="EMBL" id="CP036274">
    <property type="protein sequence ID" value="QDU30327.1"/>
    <property type="molecule type" value="Genomic_DNA"/>
</dbReference>
<evidence type="ECO:0000256" key="3">
    <source>
        <dbReference type="ARBA" id="ARBA00022763"/>
    </source>
</evidence>
<organism evidence="7 8">
    <name type="scientific">Anatilimnocola aggregata</name>
    <dbReference type="NCBI Taxonomy" id="2528021"/>
    <lineage>
        <taxon>Bacteria</taxon>
        <taxon>Pseudomonadati</taxon>
        <taxon>Planctomycetota</taxon>
        <taxon>Planctomycetia</taxon>
        <taxon>Pirellulales</taxon>
        <taxon>Pirellulaceae</taxon>
        <taxon>Anatilimnocola</taxon>
    </lineage>
</organism>
<keyword evidence="8" id="KW-1185">Reference proteome</keyword>
<accession>A0A517YJD3</accession>
<evidence type="ECO:0000256" key="4">
    <source>
        <dbReference type="ARBA" id="ARBA00022769"/>
    </source>
</evidence>
<evidence type="ECO:0000313" key="8">
    <source>
        <dbReference type="Proteomes" id="UP000315017"/>
    </source>
</evidence>
<dbReference type="Proteomes" id="UP000315017">
    <property type="component" value="Chromosome"/>
</dbReference>
<dbReference type="EC" id="3.-.-.-" evidence="7"/>
<dbReference type="GO" id="GO:0006289">
    <property type="term" value="P:nucleotide-excision repair"/>
    <property type="evidence" value="ECO:0007669"/>
    <property type="project" value="InterPro"/>
</dbReference>
<gene>
    <name evidence="7" type="primary">uvsE</name>
    <name evidence="7" type="ORF">ETAA8_54470</name>
</gene>
<keyword evidence="6" id="KW-0234">DNA repair</keyword>
<proteinExistence type="predicted"/>
<dbReference type="KEGG" id="aagg:ETAA8_54470"/>
<dbReference type="OrthoDB" id="9782576at2"/>
<dbReference type="NCBIfam" id="TIGR00629">
    <property type="entry name" value="uvde"/>
    <property type="match status" value="1"/>
</dbReference>
<dbReference type="RefSeq" id="WP_145095600.1">
    <property type="nucleotide sequence ID" value="NZ_CP036274.1"/>
</dbReference>
<dbReference type="PANTHER" id="PTHR31290">
    <property type="entry name" value="UV-DAMAGE ENDONUCLEASE"/>
    <property type="match status" value="1"/>
</dbReference>
<dbReference type="SUPFAM" id="SSF51658">
    <property type="entry name" value="Xylose isomerase-like"/>
    <property type="match status" value="1"/>
</dbReference>
<dbReference type="GO" id="GO:0009411">
    <property type="term" value="P:response to UV"/>
    <property type="evidence" value="ECO:0007669"/>
    <property type="project" value="InterPro"/>
</dbReference>
<sequence>MRLGLCCQFANEPIKFKITTALACKKLSREARLAKISALCVNNAQSLEQAILYCENHHIGAFRVLSQLWPLKTHPECGYQLAELPEVEQIVAQLLKCRELARQSHVRLSFHPDQYVVLNSPRDEVVASSLAELEYQSEAAELIGADVVNIHGGGAYGDKPDALARFRQNLQRLSPRARALITLENDDKIYSPADLLPICEAEQIPLCYDVHHHRCLRDELSVEEATTSAIQTWAADRQQAREPLFHISSPLNGWHNPQPQLHHDYIDPADVPSTWLHLPIAVDIEAKAKELAINKLQAWLATSAIAGEVVSSKRARTY</sequence>
<dbReference type="Pfam" id="PF03851">
    <property type="entry name" value="UvdE"/>
    <property type="match status" value="1"/>
</dbReference>
<evidence type="ECO:0000313" key="7">
    <source>
        <dbReference type="EMBL" id="QDU30327.1"/>
    </source>
</evidence>
<name>A0A517YJD3_9BACT</name>
<keyword evidence="5 7" id="KW-0378">Hydrolase</keyword>
<dbReference type="Gene3D" id="3.20.20.150">
    <property type="entry name" value="Divalent-metal-dependent TIM barrel enzymes"/>
    <property type="match status" value="1"/>
</dbReference>
<keyword evidence="3" id="KW-0227">DNA damage</keyword>
<reference evidence="7 8" key="1">
    <citation type="submission" date="2019-02" db="EMBL/GenBank/DDBJ databases">
        <title>Deep-cultivation of Planctomycetes and their phenomic and genomic characterization uncovers novel biology.</title>
        <authorList>
            <person name="Wiegand S."/>
            <person name="Jogler M."/>
            <person name="Boedeker C."/>
            <person name="Pinto D."/>
            <person name="Vollmers J."/>
            <person name="Rivas-Marin E."/>
            <person name="Kohn T."/>
            <person name="Peeters S.H."/>
            <person name="Heuer A."/>
            <person name="Rast P."/>
            <person name="Oberbeckmann S."/>
            <person name="Bunk B."/>
            <person name="Jeske O."/>
            <person name="Meyerdierks A."/>
            <person name="Storesund J.E."/>
            <person name="Kallscheuer N."/>
            <person name="Luecker S."/>
            <person name="Lage O.M."/>
            <person name="Pohl T."/>
            <person name="Merkel B.J."/>
            <person name="Hornburger P."/>
            <person name="Mueller R.-W."/>
            <person name="Bruemmer F."/>
            <person name="Labrenz M."/>
            <person name="Spormann A.M."/>
            <person name="Op den Camp H."/>
            <person name="Overmann J."/>
            <person name="Amann R."/>
            <person name="Jetten M.S.M."/>
            <person name="Mascher T."/>
            <person name="Medema M.H."/>
            <person name="Devos D.P."/>
            <person name="Kaster A.-K."/>
            <person name="Ovreas L."/>
            <person name="Rohde M."/>
            <person name="Galperin M.Y."/>
            <person name="Jogler C."/>
        </authorList>
    </citation>
    <scope>NUCLEOTIDE SEQUENCE [LARGE SCALE GENOMIC DNA]</scope>
    <source>
        <strain evidence="7 8">ETA_A8</strain>
    </source>
</reference>
<dbReference type="PANTHER" id="PTHR31290:SF5">
    <property type="entry name" value="UV-DAMAGE ENDONUCLEASE"/>
    <property type="match status" value="1"/>
</dbReference>
<evidence type="ECO:0000256" key="5">
    <source>
        <dbReference type="ARBA" id="ARBA00022801"/>
    </source>
</evidence>
<keyword evidence="2 7" id="KW-0255">Endonuclease</keyword>
<keyword evidence="4" id="KW-0228">DNA excision</keyword>
<dbReference type="InterPro" id="IPR036237">
    <property type="entry name" value="Xyl_isomerase-like_sf"/>
</dbReference>
<dbReference type="AlphaFoldDB" id="A0A517YJD3"/>